<evidence type="ECO:0000313" key="1">
    <source>
        <dbReference type="EMBL" id="GEO20407.1"/>
    </source>
</evidence>
<reference evidence="1 2" key="1">
    <citation type="submission" date="2019-07" db="EMBL/GenBank/DDBJ databases">
        <title>Whole genome shotgun sequence of Cyclobacterium qasimii NBRC 106168.</title>
        <authorList>
            <person name="Hosoyama A."/>
            <person name="Uohara A."/>
            <person name="Ohji S."/>
            <person name="Ichikawa N."/>
        </authorList>
    </citation>
    <scope>NUCLEOTIDE SEQUENCE [LARGE SCALE GENOMIC DNA]</scope>
    <source>
        <strain evidence="1 2">NBRC 106168</strain>
    </source>
</reference>
<evidence type="ECO:0008006" key="3">
    <source>
        <dbReference type="Google" id="ProtNLM"/>
    </source>
</evidence>
<name>A0A512C8G4_9BACT</name>
<gene>
    <name evidence="1" type="ORF">CQA01_09410</name>
</gene>
<dbReference type="AlphaFoldDB" id="A0A512C8G4"/>
<dbReference type="Proteomes" id="UP000321301">
    <property type="component" value="Unassembled WGS sequence"/>
</dbReference>
<accession>A0A512C8G4</accession>
<sequence>MSKQLKLNNVTLTIFTLCLWFLGNYPVSAQNSVQLPKEEVIVQVVNPVSLTEEYLWMNVTVTTDGQPSPSKVIYMELLDRNGISVVKDLAELVKGEVNSYLMLPSDLPSDHYLLRVYTRISPYTSGEKGVFQSLVSIINPKVPPIITLSLTLGEGSTAMSLEAKYMNTKDSLLEVAIPMANATDISVVINKTTPFDNVKTALNHTQMYPVETDPNPTLVPELFGHIIKGKLLDNVIDTTEVFFLTLHGSQSHMFIDKPNEKGELYFETGNFSYYDYAIIQTAQTGQQVNFILTSPFWDKVPDENFQLPVLNLSQNDEEFIKEKILARASHQYYVGPLEIPKAPLPFQYITDYSYALSDYNRFVDMATTIREYVPMVVVRSQNRKTIFKNFNIPYNLVFKESPLLVIDGMPVFDSEAFANFNPKGIESMDIINRYFYINDQQFTGMVNLTSFKNDFGGFDLPKNALFITYNGIQKPFQYHSSLEYGNNNHFPDFRTTLTWQTNKETDENGNLNFSFKPSRLKGKYLLRIQYRDGLNNNLKTSQYSIDMK</sequence>
<dbReference type="EMBL" id="BJYV01000002">
    <property type="protein sequence ID" value="GEO20407.1"/>
    <property type="molecule type" value="Genomic_DNA"/>
</dbReference>
<evidence type="ECO:0000313" key="2">
    <source>
        <dbReference type="Proteomes" id="UP000321301"/>
    </source>
</evidence>
<proteinExistence type="predicted"/>
<keyword evidence="2" id="KW-1185">Reference proteome</keyword>
<protein>
    <recommendedName>
        <fullName evidence="3">TonB-dependent receptor plug domain-containing protein</fullName>
    </recommendedName>
</protein>
<organism evidence="1 2">
    <name type="scientific">Cyclobacterium qasimii</name>
    <dbReference type="NCBI Taxonomy" id="1350429"/>
    <lineage>
        <taxon>Bacteria</taxon>
        <taxon>Pseudomonadati</taxon>
        <taxon>Bacteroidota</taxon>
        <taxon>Cytophagia</taxon>
        <taxon>Cytophagales</taxon>
        <taxon>Cyclobacteriaceae</taxon>
        <taxon>Cyclobacterium</taxon>
    </lineage>
</organism>
<comment type="caution">
    <text evidence="1">The sequence shown here is derived from an EMBL/GenBank/DDBJ whole genome shotgun (WGS) entry which is preliminary data.</text>
</comment>